<protein>
    <submittedName>
        <fullName evidence="1">Uncharacterized protein</fullName>
    </submittedName>
</protein>
<dbReference type="KEGG" id="vg:65103260"/>
<dbReference type="GeneID" id="65103260"/>
<keyword evidence="2" id="KW-1185">Reference proteome</keyword>
<accession>A0A6B9XMJ2</accession>
<dbReference type="RefSeq" id="YP_010087927.1">
    <property type="nucleotide sequence ID" value="NC_055603.1"/>
</dbReference>
<evidence type="ECO:0000313" key="2">
    <source>
        <dbReference type="Proteomes" id="UP000678193"/>
    </source>
</evidence>
<dbReference type="EMBL" id="MN803438">
    <property type="protein sequence ID" value="QHR78461.1"/>
    <property type="molecule type" value="Genomic_DNA"/>
</dbReference>
<dbReference type="Proteomes" id="UP000678193">
    <property type="component" value="Segment"/>
</dbReference>
<proteinExistence type="predicted"/>
<name>A0A6B9XMJ2_9VIRU</name>
<sequence>MTFYLCKKYEFNPNKVTYKTKSTNFIWPRIPFAVLKRYALLQKKNSILVSESSILGSKYSVIIKHEKDQTTDLEITVYWHRYVVIDANDQRRVLYQNYECYVDKLLEHIRKDYNGVFIKPFNDIEIYKEEVECNTKLLKDTWTNFLTESDDKYWGPIENLYSYILPSNAVVLHSCISRYDYHGILNLSFKEYRFDLKIILSQGKYIGKSQQLERIFWSTKSPLQLVKLYLEEVSTRTNCSYYLADKSIEVTKKFLSIETVVKETTILFSHCFWGNIVETKRLLTYEDIEIWADMNEKSLAIVYHSADYESEYLFTFYTSDSKYDVSYTWTGYNIYRTAFLSSTGIPYLIYGNVCKIDSLSLLMDLFTLLKRPVPSLQRLCRCHQLIDLPKLLQTKCLDYNKIKTKWFKGKTFLDIIKPIDLNSLN</sequence>
<reference evidence="1" key="1">
    <citation type="journal article" date="2020" name="Arch. Virol.">
        <title>Complete genome sequence and analysis of a novel lymphocystivirus detected in whitemouth croaker (Micropogonias furnieri): lymphocystis disease virus 4.</title>
        <authorList>
            <person name="Doszpoly A."/>
            <person name="Kajan G.L."/>
            <person name="Puentes R."/>
            <person name="Perretta A."/>
        </authorList>
    </citation>
    <scope>NUCLEOTIDE SEQUENCE</scope>
    <source>
        <strain evidence="1">LCDV-WC</strain>
    </source>
</reference>
<organism evidence="1 2">
    <name type="scientific">Lymphocystis disease virus 4</name>
    <dbReference type="NCBI Taxonomy" id="2704413"/>
    <lineage>
        <taxon>Viruses</taxon>
        <taxon>Varidnaviria</taxon>
        <taxon>Bamfordvirae</taxon>
        <taxon>Nucleocytoviricota</taxon>
        <taxon>Megaviricetes</taxon>
        <taxon>Pimascovirales</taxon>
        <taxon>Pimascovirales incertae sedis</taxon>
        <taxon>Iridoviridae</taxon>
        <taxon>Alphairidovirinae</taxon>
        <taxon>Lymphocystivirus</taxon>
        <taxon>Lymphocystivirus micropogonias1</taxon>
    </lineage>
</organism>
<evidence type="ECO:0000313" key="1">
    <source>
        <dbReference type="EMBL" id="QHR78461.1"/>
    </source>
</evidence>